<dbReference type="InterPro" id="IPR052155">
    <property type="entry name" value="Biofilm_reg_signaling"/>
</dbReference>
<sequence>MFGLIRHQLTAIICFLIILTLASVLMISYFLVSSDYEKKMHYNNAAMAENLAANIVQFMGNAYSVNELVAEYPDIHNLAPEKQRTILIDTTKRFPFFQLLILHKLNGDQTARTSGELANRANRWWFKKFMAEKQPFISKTYYSVASDSPITTILHGIYTDGTLSGLLMADIETGTLQQMVERFSSGEGSYAYLLDGQGVVVAHPDRNQVAELYNYSTMKKSVLLQDKNGYMLKDEKGNEITREIDFKIDSSLQAIVAKVMAGEIGVGEYTELNGEKNICAYRSIPLPGASDPWSLIVVQKKSTALAFMEDVTIKIVFVGLGVLVLSALLTFWFSRRLTNPLVEMVNATNQIKEGNLAVRLDSTSSNEIGVLAMNFNQMVSELRQHQESLENLAFHDALTGLPNRARLNLLLEEEMAKARCGQASGILLFIDMDDLKSVNDNFGHTFGDKVIIEAGKHIINAVGEQALVARIGGDEFVVVLSGEATRERASQIAEQAIQELCREYEVSDEHFQMSASIGVVIYPEDGDRGEDLLKKADSAMYAAKQAGRNCWHFYEAFMLQDTYEKMMLTNGLRRALEREELFLHYQPQFTMTGDIVGFEALLRWNSAEFGLVSPDRFIPLAEQSGLILPIGKWVLQEACRFARRLADMEKENVHIAVNISPRQLIADDFVDTVCDTIKKAGIKPGQIEFEITESALIESMEDSAIKLEELRHMGVTLALDDFGTGYSSLTYLMSLPVGTLKIDKSFMDKITDGREQLQLVGSIINLGHTLGLVIVAEGVETENQLELLLKIGCDHIQGYVFSQPIPEEEAITFIFPRII</sequence>
<keyword evidence="11" id="KW-1185">Reference proteome</keyword>
<proteinExistence type="predicted"/>
<dbReference type="InterPro" id="IPR000160">
    <property type="entry name" value="GGDEF_dom"/>
</dbReference>
<evidence type="ECO:0000256" key="3">
    <source>
        <dbReference type="ARBA" id="ARBA00022692"/>
    </source>
</evidence>
<dbReference type="InterPro" id="IPR003660">
    <property type="entry name" value="HAMP_dom"/>
</dbReference>
<reference evidence="10 11" key="1">
    <citation type="submission" date="2016-02" db="EMBL/GenBank/DDBJ databases">
        <title>Anaerosporomusa subterraneum gen. nov., sp. nov., a spore-forming obligate anaerobe isolated from saprolite.</title>
        <authorList>
            <person name="Choi J.K."/>
            <person name="Shah M."/>
            <person name="Yee N."/>
        </authorList>
    </citation>
    <scope>NUCLEOTIDE SEQUENCE [LARGE SCALE GENOMIC DNA]</scope>
    <source>
        <strain evidence="10 11">RU4</strain>
    </source>
</reference>
<dbReference type="CDD" id="cd01949">
    <property type="entry name" value="GGDEF"/>
    <property type="match status" value="1"/>
</dbReference>
<dbReference type="Gene3D" id="3.30.70.270">
    <property type="match status" value="1"/>
</dbReference>
<gene>
    <name evidence="10" type="ORF">AXX12_16525</name>
</gene>
<dbReference type="InterPro" id="IPR043128">
    <property type="entry name" value="Rev_trsase/Diguanyl_cyclase"/>
</dbReference>
<dbReference type="InterPro" id="IPR033479">
    <property type="entry name" value="dCache_1"/>
</dbReference>
<dbReference type="RefSeq" id="WP_066245939.1">
    <property type="nucleotide sequence ID" value="NZ_LSGP01000028.1"/>
</dbReference>
<evidence type="ECO:0000259" key="8">
    <source>
        <dbReference type="PROSITE" id="PS50885"/>
    </source>
</evidence>
<dbReference type="Gene3D" id="6.10.340.10">
    <property type="match status" value="1"/>
</dbReference>
<evidence type="ECO:0000259" key="9">
    <source>
        <dbReference type="PROSITE" id="PS50887"/>
    </source>
</evidence>
<evidence type="ECO:0000313" key="10">
    <source>
        <dbReference type="EMBL" id="KYZ74826.1"/>
    </source>
</evidence>
<dbReference type="Gene3D" id="3.20.20.450">
    <property type="entry name" value="EAL domain"/>
    <property type="match status" value="1"/>
</dbReference>
<feature type="domain" description="HAMP" evidence="8">
    <location>
        <begin position="335"/>
        <end position="387"/>
    </location>
</feature>
<evidence type="ECO:0000256" key="6">
    <source>
        <dbReference type="SAM" id="Phobius"/>
    </source>
</evidence>
<evidence type="ECO:0008006" key="12">
    <source>
        <dbReference type="Google" id="ProtNLM"/>
    </source>
</evidence>
<dbReference type="Pfam" id="PF00563">
    <property type="entry name" value="EAL"/>
    <property type="match status" value="1"/>
</dbReference>
<dbReference type="InterPro" id="IPR001633">
    <property type="entry name" value="EAL_dom"/>
</dbReference>
<feature type="transmembrane region" description="Helical" evidence="6">
    <location>
        <begin position="311"/>
        <end position="333"/>
    </location>
</feature>
<dbReference type="OrthoDB" id="9759607at2"/>
<dbReference type="FunFam" id="3.30.70.270:FF:000001">
    <property type="entry name" value="Diguanylate cyclase domain protein"/>
    <property type="match status" value="1"/>
</dbReference>
<dbReference type="PANTHER" id="PTHR44757">
    <property type="entry name" value="DIGUANYLATE CYCLASE DGCP"/>
    <property type="match status" value="1"/>
</dbReference>
<dbReference type="CDD" id="cd12912">
    <property type="entry name" value="PDC2_MCP_like"/>
    <property type="match status" value="1"/>
</dbReference>
<dbReference type="SUPFAM" id="SSF158472">
    <property type="entry name" value="HAMP domain-like"/>
    <property type="match status" value="1"/>
</dbReference>
<dbReference type="Pfam" id="PF00672">
    <property type="entry name" value="HAMP"/>
    <property type="match status" value="1"/>
</dbReference>
<feature type="transmembrane region" description="Helical" evidence="6">
    <location>
        <begin position="6"/>
        <end position="32"/>
    </location>
</feature>
<evidence type="ECO:0000256" key="1">
    <source>
        <dbReference type="ARBA" id="ARBA00004651"/>
    </source>
</evidence>
<dbReference type="PROSITE" id="PS50887">
    <property type="entry name" value="GGDEF"/>
    <property type="match status" value="1"/>
</dbReference>
<evidence type="ECO:0000259" key="7">
    <source>
        <dbReference type="PROSITE" id="PS50883"/>
    </source>
</evidence>
<dbReference type="FunFam" id="3.20.20.450:FF:000001">
    <property type="entry name" value="Cyclic di-GMP phosphodiesterase yahA"/>
    <property type="match status" value="1"/>
</dbReference>
<dbReference type="Proteomes" id="UP000076268">
    <property type="component" value="Unassembled WGS sequence"/>
</dbReference>
<dbReference type="Pfam" id="PF00990">
    <property type="entry name" value="GGDEF"/>
    <property type="match status" value="1"/>
</dbReference>
<name>A0A154BLN1_ANASB</name>
<evidence type="ECO:0000256" key="4">
    <source>
        <dbReference type="ARBA" id="ARBA00022989"/>
    </source>
</evidence>
<feature type="domain" description="GGDEF" evidence="9">
    <location>
        <begin position="423"/>
        <end position="556"/>
    </location>
</feature>
<dbReference type="CDD" id="cd06225">
    <property type="entry name" value="HAMP"/>
    <property type="match status" value="1"/>
</dbReference>
<accession>A0A154BLN1</accession>
<dbReference type="PROSITE" id="PS50885">
    <property type="entry name" value="HAMP"/>
    <property type="match status" value="1"/>
</dbReference>
<dbReference type="SUPFAM" id="SSF141868">
    <property type="entry name" value="EAL domain-like"/>
    <property type="match status" value="1"/>
</dbReference>
<dbReference type="AlphaFoldDB" id="A0A154BLN1"/>
<dbReference type="InterPro" id="IPR029151">
    <property type="entry name" value="Sensor-like_sf"/>
</dbReference>
<dbReference type="Gene3D" id="3.30.450.20">
    <property type="entry name" value="PAS domain"/>
    <property type="match status" value="1"/>
</dbReference>
<evidence type="ECO:0000313" key="11">
    <source>
        <dbReference type="Proteomes" id="UP000076268"/>
    </source>
</evidence>
<protein>
    <recommendedName>
        <fullName evidence="12">Diguanylate cyclase</fullName>
    </recommendedName>
</protein>
<dbReference type="PANTHER" id="PTHR44757:SF2">
    <property type="entry name" value="BIOFILM ARCHITECTURE MAINTENANCE PROTEIN MBAA"/>
    <property type="match status" value="1"/>
</dbReference>
<keyword evidence="2" id="KW-1003">Cell membrane</keyword>
<comment type="caution">
    <text evidence="10">The sequence shown here is derived from an EMBL/GenBank/DDBJ whole genome shotgun (WGS) entry which is preliminary data.</text>
</comment>
<dbReference type="SUPFAM" id="SSF55073">
    <property type="entry name" value="Nucleotide cyclase"/>
    <property type="match status" value="1"/>
</dbReference>
<keyword evidence="4 6" id="KW-1133">Transmembrane helix</keyword>
<organism evidence="10 11">
    <name type="scientific">Anaerosporomusa subterranea</name>
    <dbReference type="NCBI Taxonomy" id="1794912"/>
    <lineage>
        <taxon>Bacteria</taxon>
        <taxon>Bacillati</taxon>
        <taxon>Bacillota</taxon>
        <taxon>Negativicutes</taxon>
        <taxon>Acetonemataceae</taxon>
        <taxon>Anaerosporomusa</taxon>
    </lineage>
</organism>
<evidence type="ECO:0000256" key="5">
    <source>
        <dbReference type="ARBA" id="ARBA00023136"/>
    </source>
</evidence>
<dbReference type="EMBL" id="LSGP01000028">
    <property type="protein sequence ID" value="KYZ74826.1"/>
    <property type="molecule type" value="Genomic_DNA"/>
</dbReference>
<dbReference type="SUPFAM" id="SSF103190">
    <property type="entry name" value="Sensory domain-like"/>
    <property type="match status" value="1"/>
</dbReference>
<dbReference type="CDD" id="cd01948">
    <property type="entry name" value="EAL"/>
    <property type="match status" value="1"/>
</dbReference>
<feature type="domain" description="EAL" evidence="7">
    <location>
        <begin position="565"/>
        <end position="818"/>
    </location>
</feature>
<dbReference type="InterPro" id="IPR029787">
    <property type="entry name" value="Nucleotide_cyclase"/>
</dbReference>
<dbReference type="SMART" id="SM00304">
    <property type="entry name" value="HAMP"/>
    <property type="match status" value="1"/>
</dbReference>
<evidence type="ECO:0000256" key="2">
    <source>
        <dbReference type="ARBA" id="ARBA00022475"/>
    </source>
</evidence>
<dbReference type="STRING" id="1794912.AXX12_16525"/>
<dbReference type="PROSITE" id="PS50883">
    <property type="entry name" value="EAL"/>
    <property type="match status" value="1"/>
</dbReference>
<dbReference type="SMART" id="SM00267">
    <property type="entry name" value="GGDEF"/>
    <property type="match status" value="1"/>
</dbReference>
<dbReference type="Pfam" id="PF02743">
    <property type="entry name" value="dCache_1"/>
    <property type="match status" value="1"/>
</dbReference>
<keyword evidence="3 6" id="KW-0812">Transmembrane</keyword>
<keyword evidence="5 6" id="KW-0472">Membrane</keyword>
<dbReference type="GO" id="GO:0007165">
    <property type="term" value="P:signal transduction"/>
    <property type="evidence" value="ECO:0007669"/>
    <property type="project" value="InterPro"/>
</dbReference>
<dbReference type="NCBIfam" id="TIGR00254">
    <property type="entry name" value="GGDEF"/>
    <property type="match status" value="1"/>
</dbReference>
<dbReference type="GO" id="GO:0005886">
    <property type="term" value="C:plasma membrane"/>
    <property type="evidence" value="ECO:0007669"/>
    <property type="project" value="UniProtKB-SubCell"/>
</dbReference>
<dbReference type="SMART" id="SM00052">
    <property type="entry name" value="EAL"/>
    <property type="match status" value="1"/>
</dbReference>
<comment type="subcellular location">
    <subcellularLocation>
        <location evidence="1">Cell membrane</location>
        <topology evidence="1">Multi-pass membrane protein</topology>
    </subcellularLocation>
</comment>
<dbReference type="CDD" id="cd18773">
    <property type="entry name" value="PDC1_HK_sensor"/>
    <property type="match status" value="1"/>
</dbReference>
<dbReference type="InterPro" id="IPR035919">
    <property type="entry name" value="EAL_sf"/>
</dbReference>